<gene>
    <name evidence="1" type="ORF">RV00_GL001559</name>
</gene>
<dbReference type="AlphaFoldDB" id="A0A1L8SKE7"/>
<organism evidence="1 2">
    <name type="scientific">Enterococcus devriesei</name>
    <dbReference type="NCBI Taxonomy" id="319970"/>
    <lineage>
        <taxon>Bacteria</taxon>
        <taxon>Bacillati</taxon>
        <taxon>Bacillota</taxon>
        <taxon>Bacilli</taxon>
        <taxon>Lactobacillales</taxon>
        <taxon>Enterococcaceae</taxon>
        <taxon>Enterococcus</taxon>
    </lineage>
</organism>
<keyword evidence="2" id="KW-1185">Reference proteome</keyword>
<proteinExistence type="predicted"/>
<sequence length="51" mass="5895">MKNVLKELINFIALKNLELSKKFQMERKQFGKVAVKSSLETQKQDVTLSVI</sequence>
<reference evidence="1 2" key="1">
    <citation type="submission" date="2014-12" db="EMBL/GenBank/DDBJ databases">
        <title>Draft genome sequences of 29 type strains of Enterococci.</title>
        <authorList>
            <person name="Zhong Z."/>
            <person name="Sun Z."/>
            <person name="Liu W."/>
            <person name="Zhang W."/>
            <person name="Zhang H."/>
        </authorList>
    </citation>
    <scope>NUCLEOTIDE SEQUENCE [LARGE SCALE GENOMIC DNA]</scope>
    <source>
        <strain evidence="1 2">DSM 22802</strain>
    </source>
</reference>
<evidence type="ECO:0000313" key="2">
    <source>
        <dbReference type="Proteomes" id="UP000183700"/>
    </source>
</evidence>
<dbReference type="Proteomes" id="UP000183700">
    <property type="component" value="Unassembled WGS sequence"/>
</dbReference>
<dbReference type="EMBL" id="JXKM01000027">
    <property type="protein sequence ID" value="OJG32384.1"/>
    <property type="molecule type" value="Genomic_DNA"/>
</dbReference>
<evidence type="ECO:0000313" key="1">
    <source>
        <dbReference type="EMBL" id="OJG32384.1"/>
    </source>
</evidence>
<accession>A0A1L8SKE7</accession>
<protein>
    <submittedName>
        <fullName evidence="1">Uncharacterized protein</fullName>
    </submittedName>
</protein>
<name>A0A1L8SKE7_9ENTE</name>
<dbReference type="STRING" id="319970.RV00_GL001559"/>
<comment type="caution">
    <text evidence="1">The sequence shown here is derived from an EMBL/GenBank/DDBJ whole genome shotgun (WGS) entry which is preliminary data.</text>
</comment>